<dbReference type="RefSeq" id="WP_064122629.1">
    <property type="nucleotide sequence ID" value="NZ_CP015243.1"/>
</dbReference>
<dbReference type="GO" id="GO:0008758">
    <property type="term" value="F:UDP-2,3-diacylglucosamine hydrolase activity"/>
    <property type="evidence" value="ECO:0007669"/>
    <property type="project" value="UniProtKB-UniRule"/>
</dbReference>
<evidence type="ECO:0000256" key="2">
    <source>
        <dbReference type="ARBA" id="ARBA00022516"/>
    </source>
</evidence>
<keyword evidence="6 10" id="KW-0378">Hydrolase</keyword>
<name>A0A172YEK2_9GAMM</name>
<feature type="binding site" evidence="10">
    <location>
        <position position="197"/>
    </location>
    <ligand>
        <name>Mn(2+)</name>
        <dbReference type="ChEBI" id="CHEBI:29035"/>
        <label>1</label>
    </ligand>
</feature>
<comment type="subcellular location">
    <subcellularLocation>
        <location evidence="10">Cell inner membrane</location>
        <topology evidence="10">Peripheral membrane protein</topology>
        <orientation evidence="10">Cytoplasmic side</orientation>
    </subcellularLocation>
</comment>
<keyword evidence="4 10" id="KW-0441">Lipid A biosynthesis</keyword>
<evidence type="ECO:0000313" key="12">
    <source>
        <dbReference type="EMBL" id="ANF57701.1"/>
    </source>
</evidence>
<feature type="binding site" evidence="10">
    <location>
        <position position="41"/>
    </location>
    <ligand>
        <name>Mn(2+)</name>
        <dbReference type="ChEBI" id="CHEBI:29035"/>
        <label>1</label>
    </ligand>
</feature>
<dbReference type="NCBIfam" id="NF003743">
    <property type="entry name" value="PRK05340.1"/>
    <property type="match status" value="1"/>
</dbReference>
<dbReference type="EMBL" id="CP015243">
    <property type="protein sequence ID" value="ANF57701.1"/>
    <property type="molecule type" value="Genomic_DNA"/>
</dbReference>
<comment type="cofactor">
    <cofactor evidence="10">
        <name>Mn(2+)</name>
        <dbReference type="ChEBI" id="CHEBI:29035"/>
    </cofactor>
    <text evidence="10">Binds 2 Mn(2+) ions per subunit in a binuclear metal center.</text>
</comment>
<keyword evidence="2 10" id="KW-0444">Lipid biosynthesis</keyword>
<evidence type="ECO:0000256" key="10">
    <source>
        <dbReference type="HAMAP-Rule" id="MF_00575"/>
    </source>
</evidence>
<dbReference type="GO" id="GO:0005737">
    <property type="term" value="C:cytoplasm"/>
    <property type="evidence" value="ECO:0007669"/>
    <property type="project" value="InterPro"/>
</dbReference>
<feature type="binding site" evidence="10">
    <location>
        <position position="8"/>
    </location>
    <ligand>
        <name>Mn(2+)</name>
        <dbReference type="ChEBI" id="CHEBI:29035"/>
        <label>1</label>
    </ligand>
</feature>
<organism evidence="12 13">
    <name type="scientific">Halotalea alkalilenta</name>
    <dbReference type="NCBI Taxonomy" id="376489"/>
    <lineage>
        <taxon>Bacteria</taxon>
        <taxon>Pseudomonadati</taxon>
        <taxon>Pseudomonadota</taxon>
        <taxon>Gammaproteobacteria</taxon>
        <taxon>Oceanospirillales</taxon>
        <taxon>Halomonadaceae</taxon>
        <taxon>Halotalea</taxon>
    </lineage>
</organism>
<dbReference type="InterPro" id="IPR004843">
    <property type="entry name" value="Calcineurin-like_PHP"/>
</dbReference>
<keyword evidence="3 10" id="KW-0997">Cell inner membrane</keyword>
<dbReference type="UniPathway" id="UPA00359">
    <property type="reaction ID" value="UER00480"/>
</dbReference>
<dbReference type="Gene3D" id="3.60.21.10">
    <property type="match status" value="1"/>
</dbReference>
<dbReference type="InterPro" id="IPR010138">
    <property type="entry name" value="UDP-diacylglucosamine_Hdrlase"/>
</dbReference>
<feature type="binding site" evidence="10">
    <location>
        <position position="195"/>
    </location>
    <ligand>
        <name>Mn(2+)</name>
        <dbReference type="ChEBI" id="CHEBI:29035"/>
        <label>2</label>
    </ligand>
</feature>
<keyword evidence="9 10" id="KW-0464">Manganese</keyword>
<feature type="binding site" evidence="10">
    <location>
        <position position="114"/>
    </location>
    <ligand>
        <name>Mn(2+)</name>
        <dbReference type="ChEBI" id="CHEBI:29035"/>
        <label>2</label>
    </ligand>
</feature>
<evidence type="ECO:0000256" key="8">
    <source>
        <dbReference type="ARBA" id="ARBA00023136"/>
    </source>
</evidence>
<evidence type="ECO:0000256" key="3">
    <source>
        <dbReference type="ARBA" id="ARBA00022519"/>
    </source>
</evidence>
<evidence type="ECO:0000256" key="9">
    <source>
        <dbReference type="ARBA" id="ARBA00023211"/>
    </source>
</evidence>
<dbReference type="EC" id="3.6.1.54" evidence="10"/>
<feature type="binding site" evidence="10">
    <location>
        <position position="195"/>
    </location>
    <ligand>
        <name>substrate</name>
    </ligand>
</feature>
<dbReference type="InterPro" id="IPR043461">
    <property type="entry name" value="LpxH-like"/>
</dbReference>
<proteinExistence type="inferred from homology"/>
<feature type="domain" description="Calcineurin-like phosphoesterase" evidence="11">
    <location>
        <begin position="3"/>
        <end position="199"/>
    </location>
</feature>
<comment type="similarity">
    <text evidence="10">Belongs to the LpxH family.</text>
</comment>
<keyword evidence="5 10" id="KW-0479">Metal-binding</keyword>
<dbReference type="PANTHER" id="PTHR34990:SF1">
    <property type="entry name" value="UDP-2,3-DIACYLGLUCOSAMINE HYDROLASE"/>
    <property type="match status" value="1"/>
</dbReference>
<dbReference type="HAMAP" id="MF_00575">
    <property type="entry name" value="LpxH"/>
    <property type="match status" value="1"/>
</dbReference>
<keyword evidence="8 10" id="KW-0472">Membrane</keyword>
<feature type="binding site" evidence="10">
    <location>
        <position position="160"/>
    </location>
    <ligand>
        <name>substrate</name>
    </ligand>
</feature>
<dbReference type="Pfam" id="PF00149">
    <property type="entry name" value="Metallophos"/>
    <property type="match status" value="1"/>
</dbReference>
<dbReference type="NCBIfam" id="TIGR01854">
    <property type="entry name" value="lipid_A_lpxH"/>
    <property type="match status" value="1"/>
</dbReference>
<evidence type="ECO:0000313" key="13">
    <source>
        <dbReference type="Proteomes" id="UP000077875"/>
    </source>
</evidence>
<keyword evidence="1 10" id="KW-1003">Cell membrane</keyword>
<dbReference type="PANTHER" id="PTHR34990">
    <property type="entry name" value="UDP-2,3-DIACYLGLUCOSAMINE HYDROLASE-RELATED"/>
    <property type="match status" value="1"/>
</dbReference>
<dbReference type="InterPro" id="IPR029052">
    <property type="entry name" value="Metallo-depent_PP-like"/>
</dbReference>
<feature type="binding site" evidence="10">
    <location>
        <position position="79"/>
    </location>
    <ligand>
        <name>Mn(2+)</name>
        <dbReference type="ChEBI" id="CHEBI:29035"/>
        <label>2</label>
    </ligand>
</feature>
<dbReference type="CDD" id="cd07398">
    <property type="entry name" value="MPP_YbbF-LpxH"/>
    <property type="match status" value="1"/>
</dbReference>
<evidence type="ECO:0000256" key="1">
    <source>
        <dbReference type="ARBA" id="ARBA00022475"/>
    </source>
</evidence>
<dbReference type="AlphaFoldDB" id="A0A172YEK2"/>
<keyword evidence="7 10" id="KW-0443">Lipid metabolism</keyword>
<dbReference type="GO" id="GO:0030145">
    <property type="term" value="F:manganese ion binding"/>
    <property type="evidence" value="ECO:0007669"/>
    <property type="project" value="UniProtKB-UniRule"/>
</dbReference>
<evidence type="ECO:0000256" key="6">
    <source>
        <dbReference type="ARBA" id="ARBA00022801"/>
    </source>
</evidence>
<dbReference type="SUPFAM" id="SSF56300">
    <property type="entry name" value="Metallo-dependent phosphatases"/>
    <property type="match status" value="1"/>
</dbReference>
<evidence type="ECO:0000256" key="7">
    <source>
        <dbReference type="ARBA" id="ARBA00023098"/>
    </source>
</evidence>
<feature type="binding site" evidence="10">
    <location>
        <position position="164"/>
    </location>
    <ligand>
        <name>substrate</name>
    </ligand>
</feature>
<evidence type="ECO:0000256" key="4">
    <source>
        <dbReference type="ARBA" id="ARBA00022556"/>
    </source>
</evidence>
<feature type="binding site" evidence="10">
    <location>
        <begin position="79"/>
        <end position="80"/>
    </location>
    <ligand>
        <name>substrate</name>
    </ligand>
</feature>
<dbReference type="GO" id="GO:0019897">
    <property type="term" value="C:extrinsic component of plasma membrane"/>
    <property type="evidence" value="ECO:0007669"/>
    <property type="project" value="UniProtKB-UniRule"/>
</dbReference>
<comment type="pathway">
    <text evidence="10">Glycolipid biosynthesis; lipid IV(A) biosynthesis; lipid IV(A) from (3R)-3-hydroxytetradecanoyl-[acyl-carrier-protein] and UDP-N-acetyl-alpha-D-glucosamine: step 4/6.</text>
</comment>
<feature type="binding site" evidence="10">
    <location>
        <position position="167"/>
    </location>
    <ligand>
        <name>substrate</name>
    </ligand>
</feature>
<evidence type="ECO:0000256" key="5">
    <source>
        <dbReference type="ARBA" id="ARBA00022723"/>
    </source>
</evidence>
<sequence length="253" mass="28748">MITLFIADLHLSPEHPELTQALFDYLDYRAAGAHALYILGDLFDYWIGDDAIGEFERSVADKLAEYAGKGTQLYLMHGNRDFLLGQDFATAAGAELIEDPSLIMLGDVPLLLMHGDSLCTDDQEYMAFRAMVRDPQWQRSVLALPIAERLRMAAQLRERSGASNSNKSDEIMDVNPGAVERIMRQCQVRTLIQGHTHRPDVHDFLIDDEVVRRYVVGDWRLDREADVDIGWEVRHDGLTLTLEQFSLSELAYH</sequence>
<dbReference type="STRING" id="376489.A5892_09680"/>
<accession>A0A172YEK2</accession>
<gene>
    <name evidence="10" type="primary">lpxH</name>
    <name evidence="12" type="ORF">A5892_09680</name>
</gene>
<dbReference type="GO" id="GO:0009245">
    <property type="term" value="P:lipid A biosynthetic process"/>
    <property type="evidence" value="ECO:0007669"/>
    <property type="project" value="UniProtKB-UniRule"/>
</dbReference>
<dbReference type="KEGG" id="haa:A5892_09680"/>
<keyword evidence="13" id="KW-1185">Reference proteome</keyword>
<dbReference type="Proteomes" id="UP000077875">
    <property type="component" value="Chromosome"/>
</dbReference>
<feature type="binding site" evidence="10">
    <location>
        <position position="122"/>
    </location>
    <ligand>
        <name>substrate</name>
    </ligand>
</feature>
<evidence type="ECO:0000259" key="11">
    <source>
        <dbReference type="Pfam" id="PF00149"/>
    </source>
</evidence>
<comment type="catalytic activity">
    <reaction evidence="10">
        <text>UDP-2-N,3-O-bis[(3R)-3-hydroxytetradecanoyl]-alpha-D-glucosamine + H2O = 2-N,3-O-bis[(3R)-3-hydroxytetradecanoyl]-alpha-D-glucosaminyl 1-phosphate + UMP + 2 H(+)</text>
        <dbReference type="Rhea" id="RHEA:25213"/>
        <dbReference type="ChEBI" id="CHEBI:15377"/>
        <dbReference type="ChEBI" id="CHEBI:15378"/>
        <dbReference type="ChEBI" id="CHEBI:57865"/>
        <dbReference type="ChEBI" id="CHEBI:57957"/>
        <dbReference type="ChEBI" id="CHEBI:78847"/>
        <dbReference type="EC" id="3.6.1.54"/>
    </reaction>
</comment>
<protein>
    <recommendedName>
        <fullName evidence="10">UDP-2,3-diacylglucosamine hydrolase</fullName>
        <ecNumber evidence="10">3.6.1.54</ecNumber>
    </recommendedName>
    <alternativeName>
        <fullName evidence="10">UDP-2,3-diacylglucosamine diphosphatase</fullName>
    </alternativeName>
</protein>
<reference evidence="12 13" key="1">
    <citation type="submission" date="2016-04" db="EMBL/GenBank/DDBJ databases">
        <title>Complete Genome Sequence of Halotalea alkalilenta IHB B 13600.</title>
        <authorList>
            <person name="Swarnkar M.K."/>
            <person name="Sharma A."/>
            <person name="Kaushal K."/>
            <person name="Soni R."/>
            <person name="Rana S."/>
            <person name="Singh A.K."/>
            <person name="Gulati A."/>
        </authorList>
    </citation>
    <scope>NUCLEOTIDE SEQUENCE [LARGE SCALE GENOMIC DNA]</scope>
    <source>
        <strain evidence="12 13">IHB B 13600</strain>
    </source>
</reference>
<feature type="binding site" evidence="10">
    <location>
        <position position="10"/>
    </location>
    <ligand>
        <name>Mn(2+)</name>
        <dbReference type="ChEBI" id="CHEBI:29035"/>
        <label>1</label>
    </ligand>
</feature>
<feature type="binding site" evidence="10">
    <location>
        <position position="41"/>
    </location>
    <ligand>
        <name>Mn(2+)</name>
        <dbReference type="ChEBI" id="CHEBI:29035"/>
        <label>2</label>
    </ligand>
</feature>
<comment type="function">
    <text evidence="10">Hydrolyzes the pyrophosphate bond of UDP-2,3-diacylglucosamine to yield 2,3-diacylglucosamine 1-phosphate (lipid X) and UMP by catalyzing the attack of water at the alpha-P atom. Involved in the biosynthesis of lipid A, a phosphorylated glycolipid that anchors the lipopolysaccharide to the outer membrane of the cell.</text>
</comment>